<dbReference type="InterPro" id="IPR036416">
    <property type="entry name" value="Pept_tRNA_hydro_sf"/>
</dbReference>
<keyword evidence="1" id="KW-0378">Hydrolase</keyword>
<dbReference type="SUPFAM" id="SSF53178">
    <property type="entry name" value="Peptidyl-tRNA hydrolase-like"/>
    <property type="match status" value="1"/>
</dbReference>
<comment type="caution">
    <text evidence="1">The sequence shown here is derived from an EMBL/GenBank/DDBJ whole genome shotgun (WGS) entry which is preliminary data.</text>
</comment>
<dbReference type="GO" id="GO:0004045">
    <property type="term" value="F:peptidyl-tRNA hydrolase activity"/>
    <property type="evidence" value="ECO:0007669"/>
    <property type="project" value="UniProtKB-EC"/>
</dbReference>
<evidence type="ECO:0000313" key="1">
    <source>
        <dbReference type="EMBL" id="KAL1566608.1"/>
    </source>
</evidence>
<dbReference type="Proteomes" id="UP001567538">
    <property type="component" value="Unassembled WGS sequence"/>
</dbReference>
<name>A0ABD1ID36_SALDI</name>
<gene>
    <name evidence="1" type="ORF">AAHA92_02198</name>
</gene>
<proteinExistence type="predicted"/>
<dbReference type="AlphaFoldDB" id="A0ABD1ID36"/>
<dbReference type="EC" id="3.1.1.29" evidence="1"/>
<reference evidence="1 2" key="1">
    <citation type="submission" date="2024-06" db="EMBL/GenBank/DDBJ databases">
        <title>A chromosome level genome sequence of Diviner's sage (Salvia divinorum).</title>
        <authorList>
            <person name="Ford S.A."/>
            <person name="Ro D.-K."/>
            <person name="Ness R.W."/>
            <person name="Phillips M.A."/>
        </authorList>
    </citation>
    <scope>NUCLEOTIDE SEQUENCE [LARGE SCALE GENOMIC DNA]</scope>
    <source>
        <strain evidence="1">SAF-2024a</strain>
        <tissue evidence="1">Leaf</tissue>
    </source>
</reference>
<evidence type="ECO:0000313" key="2">
    <source>
        <dbReference type="Proteomes" id="UP001567538"/>
    </source>
</evidence>
<organism evidence="1 2">
    <name type="scientific">Salvia divinorum</name>
    <name type="common">Maria pastora</name>
    <name type="synonym">Diviner's sage</name>
    <dbReference type="NCBI Taxonomy" id="28513"/>
    <lineage>
        <taxon>Eukaryota</taxon>
        <taxon>Viridiplantae</taxon>
        <taxon>Streptophyta</taxon>
        <taxon>Embryophyta</taxon>
        <taxon>Tracheophyta</taxon>
        <taxon>Spermatophyta</taxon>
        <taxon>Magnoliopsida</taxon>
        <taxon>eudicotyledons</taxon>
        <taxon>Gunneridae</taxon>
        <taxon>Pentapetalae</taxon>
        <taxon>asterids</taxon>
        <taxon>lamiids</taxon>
        <taxon>Lamiales</taxon>
        <taxon>Lamiaceae</taxon>
        <taxon>Nepetoideae</taxon>
        <taxon>Mentheae</taxon>
        <taxon>Salviinae</taxon>
        <taxon>Salvia</taxon>
        <taxon>Salvia subgen. Calosphace</taxon>
    </lineage>
</organism>
<protein>
    <submittedName>
        <fullName evidence="1">Peptidyl-tRNA hydrolase</fullName>
        <ecNumber evidence="1">3.1.1.29</ecNumber>
    </submittedName>
</protein>
<dbReference type="Gene3D" id="3.40.50.1470">
    <property type="entry name" value="Peptidyl-tRNA hydrolase"/>
    <property type="match status" value="1"/>
</dbReference>
<accession>A0ABD1ID36</accession>
<dbReference type="EMBL" id="JBEAFC010000002">
    <property type="protein sequence ID" value="KAL1566608.1"/>
    <property type="molecule type" value="Genomic_DNA"/>
</dbReference>
<keyword evidence="2" id="KW-1185">Reference proteome</keyword>
<sequence length="95" mass="9973">MLSAVSFPNTCTSSSISYPGIKVSIFHEKHPSPAREPGNKYHGTCHNVGFDMVDCISQAEGIAMNTIQSKALVGIGWVAGCVLSSALAPHSTGLR</sequence>